<dbReference type="PaxDb" id="3055-EDP08706"/>
<keyword evidence="2" id="KW-0472">Membrane</keyword>
<dbReference type="OMA" id="RPHPRTC"/>
<feature type="compositionally biased region" description="Gly residues" evidence="1">
    <location>
        <begin position="219"/>
        <end position="238"/>
    </location>
</feature>
<dbReference type="InParanoid" id="A0A2K3CZK1"/>
<feature type="compositionally biased region" description="Basic and acidic residues" evidence="1">
    <location>
        <begin position="176"/>
        <end position="185"/>
    </location>
</feature>
<keyword evidence="2" id="KW-1133">Transmembrane helix</keyword>
<feature type="compositionally biased region" description="Low complexity" evidence="1">
    <location>
        <begin position="1"/>
        <end position="15"/>
    </location>
</feature>
<feature type="compositionally biased region" description="Low complexity" evidence="1">
    <location>
        <begin position="93"/>
        <end position="103"/>
    </location>
</feature>
<evidence type="ECO:0000256" key="1">
    <source>
        <dbReference type="SAM" id="MobiDB-lite"/>
    </source>
</evidence>
<dbReference type="PANTHER" id="PTHR23330">
    <property type="entry name" value="P300 TRANSCRIPTIONAL COFACTOR JMY-RELATED"/>
    <property type="match status" value="1"/>
</dbReference>
<feature type="region of interest" description="Disordered" evidence="1">
    <location>
        <begin position="216"/>
        <end position="243"/>
    </location>
</feature>
<feature type="compositionally biased region" description="Pro residues" evidence="1">
    <location>
        <begin position="138"/>
        <end position="150"/>
    </location>
</feature>
<organism evidence="3 4">
    <name type="scientific">Chlamydomonas reinhardtii</name>
    <name type="common">Chlamydomonas smithii</name>
    <dbReference type="NCBI Taxonomy" id="3055"/>
    <lineage>
        <taxon>Eukaryota</taxon>
        <taxon>Viridiplantae</taxon>
        <taxon>Chlorophyta</taxon>
        <taxon>core chlorophytes</taxon>
        <taxon>Chlorophyceae</taxon>
        <taxon>CS clade</taxon>
        <taxon>Chlamydomonadales</taxon>
        <taxon>Chlamydomonadaceae</taxon>
        <taxon>Chlamydomonas</taxon>
    </lineage>
</organism>
<dbReference type="Gramene" id="PNW73679">
    <property type="protein sequence ID" value="PNW73679"/>
    <property type="gene ID" value="CHLRE_13g568300v5"/>
</dbReference>
<accession>A0A2K3CZK1</accession>
<sequence length="271" mass="27912">MGASSAQRLRRVAVAVKRRSEEGGDGPSTSGRRGPDTPLPQQGGAPQPLQQQPSNPDLLFEQNRWRWPAFRESPVPPPPPPPPPFAPGKTVGNRRGPQRAGGAAPPPPPPPPPFPLPRAAPAAGGGTASGRVGAAAAGPPPPPAPPPPPRWADRLLRDDPELRDMLTKNPELWGELQRRAGKQGERGYVPPPGPPDAAADPATYDRQVQEWLRYRRKVGGAGSGGGGGGLLGSGGGPGSPARQDDEVVSLALLYLAAAVPLVAFALASGGN</sequence>
<name>A0A2K3CZK1_CHLRE</name>
<evidence type="ECO:0000313" key="3">
    <source>
        <dbReference type="EMBL" id="PNW73679.1"/>
    </source>
</evidence>
<dbReference type="PANTHER" id="PTHR23330:SF9">
    <property type="entry name" value="PROLINE-RICH PROTEIN 11"/>
    <property type="match status" value="1"/>
</dbReference>
<feature type="region of interest" description="Disordered" evidence="1">
    <location>
        <begin position="1"/>
        <end position="203"/>
    </location>
</feature>
<reference evidence="3 4" key="1">
    <citation type="journal article" date="2007" name="Science">
        <title>The Chlamydomonas genome reveals the evolution of key animal and plant functions.</title>
        <authorList>
            <person name="Merchant S.S."/>
            <person name="Prochnik S.E."/>
            <person name="Vallon O."/>
            <person name="Harris E.H."/>
            <person name="Karpowicz S.J."/>
            <person name="Witman G.B."/>
            <person name="Terry A."/>
            <person name="Salamov A."/>
            <person name="Fritz-Laylin L.K."/>
            <person name="Marechal-Drouard L."/>
            <person name="Marshall W.F."/>
            <person name="Qu L.H."/>
            <person name="Nelson D.R."/>
            <person name="Sanderfoot A.A."/>
            <person name="Spalding M.H."/>
            <person name="Kapitonov V.V."/>
            <person name="Ren Q."/>
            <person name="Ferris P."/>
            <person name="Lindquist E."/>
            <person name="Shapiro H."/>
            <person name="Lucas S.M."/>
            <person name="Grimwood J."/>
            <person name="Schmutz J."/>
            <person name="Cardol P."/>
            <person name="Cerutti H."/>
            <person name="Chanfreau G."/>
            <person name="Chen C.L."/>
            <person name="Cognat V."/>
            <person name="Croft M.T."/>
            <person name="Dent R."/>
            <person name="Dutcher S."/>
            <person name="Fernandez E."/>
            <person name="Fukuzawa H."/>
            <person name="Gonzalez-Ballester D."/>
            <person name="Gonzalez-Halphen D."/>
            <person name="Hallmann A."/>
            <person name="Hanikenne M."/>
            <person name="Hippler M."/>
            <person name="Inwood W."/>
            <person name="Jabbari K."/>
            <person name="Kalanon M."/>
            <person name="Kuras R."/>
            <person name="Lefebvre P.A."/>
            <person name="Lemaire S.D."/>
            <person name="Lobanov A.V."/>
            <person name="Lohr M."/>
            <person name="Manuell A."/>
            <person name="Meier I."/>
            <person name="Mets L."/>
            <person name="Mittag M."/>
            <person name="Mittelmeier T."/>
            <person name="Moroney J.V."/>
            <person name="Moseley J."/>
            <person name="Napoli C."/>
            <person name="Nedelcu A.M."/>
            <person name="Niyogi K."/>
            <person name="Novoselov S.V."/>
            <person name="Paulsen I.T."/>
            <person name="Pazour G."/>
            <person name="Purton S."/>
            <person name="Ral J.P."/>
            <person name="Riano-Pachon D.M."/>
            <person name="Riekhof W."/>
            <person name="Rymarquis L."/>
            <person name="Schroda M."/>
            <person name="Stern D."/>
            <person name="Umen J."/>
            <person name="Willows R."/>
            <person name="Wilson N."/>
            <person name="Zimmer S.L."/>
            <person name="Allmer J."/>
            <person name="Balk J."/>
            <person name="Bisova K."/>
            <person name="Chen C.J."/>
            <person name="Elias M."/>
            <person name="Gendler K."/>
            <person name="Hauser C."/>
            <person name="Lamb M.R."/>
            <person name="Ledford H."/>
            <person name="Long J.C."/>
            <person name="Minagawa J."/>
            <person name="Page M.D."/>
            <person name="Pan J."/>
            <person name="Pootakham W."/>
            <person name="Roje S."/>
            <person name="Rose A."/>
            <person name="Stahlberg E."/>
            <person name="Terauchi A.M."/>
            <person name="Yang P."/>
            <person name="Ball S."/>
            <person name="Bowler C."/>
            <person name="Dieckmann C.L."/>
            <person name="Gladyshev V.N."/>
            <person name="Green P."/>
            <person name="Jorgensen R."/>
            <person name="Mayfield S."/>
            <person name="Mueller-Roeber B."/>
            <person name="Rajamani S."/>
            <person name="Sayre R.T."/>
            <person name="Brokstein P."/>
            <person name="Dubchak I."/>
            <person name="Goodstein D."/>
            <person name="Hornick L."/>
            <person name="Huang Y.W."/>
            <person name="Jhaveri J."/>
            <person name="Luo Y."/>
            <person name="Martinez D."/>
            <person name="Ngau W.C."/>
            <person name="Otillar B."/>
            <person name="Poliakov A."/>
            <person name="Porter A."/>
            <person name="Szajkowski L."/>
            <person name="Werner G."/>
            <person name="Zhou K."/>
            <person name="Grigoriev I.V."/>
            <person name="Rokhsar D.S."/>
            <person name="Grossman A.R."/>
        </authorList>
    </citation>
    <scope>NUCLEOTIDE SEQUENCE [LARGE SCALE GENOMIC DNA]</scope>
    <source>
        <strain evidence="4">CC-503</strain>
    </source>
</reference>
<protein>
    <submittedName>
        <fullName evidence="3">Uncharacterized protein</fullName>
    </submittedName>
</protein>
<dbReference type="AlphaFoldDB" id="A0A2K3CZK1"/>
<proteinExistence type="predicted"/>
<dbReference type="Proteomes" id="UP000006906">
    <property type="component" value="Chromosome 13"/>
</dbReference>
<dbReference type="GeneID" id="5719090"/>
<dbReference type="EMBL" id="CM008974">
    <property type="protein sequence ID" value="PNW73679.1"/>
    <property type="molecule type" value="Genomic_DNA"/>
</dbReference>
<feature type="compositionally biased region" description="Pro residues" evidence="1">
    <location>
        <begin position="74"/>
        <end position="86"/>
    </location>
</feature>
<gene>
    <name evidence="3" type="ORF">CHLRE_13g568300v5</name>
</gene>
<dbReference type="KEGG" id="cre:CHLRE_13g568300v5"/>
<feature type="transmembrane region" description="Helical" evidence="2">
    <location>
        <begin position="247"/>
        <end position="267"/>
    </location>
</feature>
<keyword evidence="4" id="KW-1185">Reference proteome</keyword>
<feature type="compositionally biased region" description="Pro residues" evidence="1">
    <location>
        <begin position="104"/>
        <end position="118"/>
    </location>
</feature>
<evidence type="ECO:0000256" key="2">
    <source>
        <dbReference type="SAM" id="Phobius"/>
    </source>
</evidence>
<feature type="compositionally biased region" description="Low complexity" evidence="1">
    <location>
        <begin position="39"/>
        <end position="53"/>
    </location>
</feature>
<feature type="compositionally biased region" description="Basic and acidic residues" evidence="1">
    <location>
        <begin position="151"/>
        <end position="166"/>
    </location>
</feature>
<dbReference type="RefSeq" id="XP_042917299.1">
    <property type="nucleotide sequence ID" value="XM_043069324.1"/>
</dbReference>
<keyword evidence="2" id="KW-0812">Transmembrane</keyword>
<evidence type="ECO:0000313" key="4">
    <source>
        <dbReference type="Proteomes" id="UP000006906"/>
    </source>
</evidence>